<dbReference type="GO" id="GO:0008270">
    <property type="term" value="F:zinc ion binding"/>
    <property type="evidence" value="ECO:0007669"/>
    <property type="project" value="UniProtKB-KW"/>
</dbReference>
<name>A0ABD2K991_9BILA</name>
<dbReference type="Proteomes" id="UP001620626">
    <property type="component" value="Unassembled WGS sequence"/>
</dbReference>
<dbReference type="EMBL" id="JBICBT010000814">
    <property type="protein sequence ID" value="KAL3099263.1"/>
    <property type="molecule type" value="Genomic_DNA"/>
</dbReference>
<gene>
    <name evidence="6" type="ORF">niasHT_028210</name>
</gene>
<proteinExistence type="predicted"/>
<feature type="domain" description="FLYWCH-type" evidence="5">
    <location>
        <begin position="205"/>
        <end position="264"/>
    </location>
</feature>
<feature type="region of interest" description="Disordered" evidence="4">
    <location>
        <begin position="434"/>
        <end position="488"/>
    </location>
</feature>
<keyword evidence="2" id="KW-0863">Zinc-finger</keyword>
<dbReference type="Gene3D" id="2.20.25.240">
    <property type="match status" value="1"/>
</dbReference>
<evidence type="ECO:0000313" key="6">
    <source>
        <dbReference type="EMBL" id="KAL3099263.1"/>
    </source>
</evidence>
<keyword evidence="3" id="KW-0862">Zinc</keyword>
<evidence type="ECO:0000256" key="2">
    <source>
        <dbReference type="ARBA" id="ARBA00022771"/>
    </source>
</evidence>
<keyword evidence="1" id="KW-0479">Metal-binding</keyword>
<accession>A0ABD2K991</accession>
<organism evidence="6 7">
    <name type="scientific">Heterodera trifolii</name>
    <dbReference type="NCBI Taxonomy" id="157864"/>
    <lineage>
        <taxon>Eukaryota</taxon>
        <taxon>Metazoa</taxon>
        <taxon>Ecdysozoa</taxon>
        <taxon>Nematoda</taxon>
        <taxon>Chromadorea</taxon>
        <taxon>Rhabditida</taxon>
        <taxon>Tylenchina</taxon>
        <taxon>Tylenchomorpha</taxon>
        <taxon>Tylenchoidea</taxon>
        <taxon>Heteroderidae</taxon>
        <taxon>Heteroderinae</taxon>
        <taxon>Heterodera</taxon>
    </lineage>
</organism>
<dbReference type="AlphaFoldDB" id="A0ABD2K991"/>
<sequence length="555" mass="63662">MSLSFCISASLFRHSLFLWIFTLSTLTILCSHLSVQISQFGTEVASNWSCPCLFSHKSDDQPIWNVFVREIWPFFAPNIRHLILPDGYHLDNLRRRISPTFLADLDQLNSIHFDDLFLDRIVAFDGPNAIPFAAQAFWPNGCTRREKTDNRSDCVHCIMCIHQILNGSTVSRRHSIVPLLLSRNPSVGPSRLGPSIPKMENNIVTKRNNKKLEHEGCLYVFHLLNADGDVKFWRCEHQHGEFKCRGRIHTTLNDVVLKTVGVHTCNHSAANVVAQKITTGIKRPNSNINYVGRLRNNSTRTRPLFRPEEWSVYERTMNGSDRTNNFAEAYHRTLQHAIGHGHPPIWKFINILRERQKLIDVDFEHFLAGNAPPLKAKRYREADRRILSILKRYNQEKAQPQINDDHQYGQNQNNPNLFIEMLRGIFLVCRQKPAPTKSRLSQKTTKSRLSQKRQNPASAKKRQNPASAKNDKIPPQPKNDKTPPDRGGILSLLAEAGFYGTGETELARRNWLKTEPAPDGTGQTELARRNWRDGTDPLRREGALIAKRQLNHLNW</sequence>
<comment type="caution">
    <text evidence="6">The sequence shown here is derived from an EMBL/GenBank/DDBJ whole genome shotgun (WGS) entry which is preliminary data.</text>
</comment>
<protein>
    <recommendedName>
        <fullName evidence="5">FLYWCH-type domain-containing protein</fullName>
    </recommendedName>
</protein>
<reference evidence="6 7" key="1">
    <citation type="submission" date="2024-10" db="EMBL/GenBank/DDBJ databases">
        <authorList>
            <person name="Kim D."/>
        </authorList>
    </citation>
    <scope>NUCLEOTIDE SEQUENCE [LARGE SCALE GENOMIC DNA]</scope>
    <source>
        <strain evidence="6">BH-2024</strain>
    </source>
</reference>
<dbReference type="Pfam" id="PF04500">
    <property type="entry name" value="FLYWCH"/>
    <property type="match status" value="1"/>
</dbReference>
<dbReference type="InterPro" id="IPR007588">
    <property type="entry name" value="Znf_FLYWCH"/>
</dbReference>
<evidence type="ECO:0000256" key="4">
    <source>
        <dbReference type="SAM" id="MobiDB-lite"/>
    </source>
</evidence>
<evidence type="ECO:0000256" key="1">
    <source>
        <dbReference type="ARBA" id="ARBA00022723"/>
    </source>
</evidence>
<evidence type="ECO:0000259" key="5">
    <source>
        <dbReference type="Pfam" id="PF04500"/>
    </source>
</evidence>
<keyword evidence="7" id="KW-1185">Reference proteome</keyword>
<evidence type="ECO:0000256" key="3">
    <source>
        <dbReference type="ARBA" id="ARBA00022833"/>
    </source>
</evidence>
<evidence type="ECO:0000313" key="7">
    <source>
        <dbReference type="Proteomes" id="UP001620626"/>
    </source>
</evidence>